<organism evidence="1 2">
    <name type="scientific">Haemaphysalis longicornis</name>
    <name type="common">Bush tick</name>
    <dbReference type="NCBI Taxonomy" id="44386"/>
    <lineage>
        <taxon>Eukaryota</taxon>
        <taxon>Metazoa</taxon>
        <taxon>Ecdysozoa</taxon>
        <taxon>Arthropoda</taxon>
        <taxon>Chelicerata</taxon>
        <taxon>Arachnida</taxon>
        <taxon>Acari</taxon>
        <taxon>Parasitiformes</taxon>
        <taxon>Ixodida</taxon>
        <taxon>Ixodoidea</taxon>
        <taxon>Ixodidae</taxon>
        <taxon>Haemaphysalinae</taxon>
        <taxon>Haemaphysalis</taxon>
    </lineage>
</organism>
<keyword evidence="2" id="KW-1185">Reference proteome</keyword>
<name>A0A9J6GAW6_HAELO</name>
<gene>
    <name evidence="1" type="ORF">HPB48_015775</name>
</gene>
<evidence type="ECO:0000313" key="1">
    <source>
        <dbReference type="EMBL" id="KAH9372554.1"/>
    </source>
</evidence>
<dbReference type="VEuPathDB" id="VectorBase:HLOH_062494"/>
<sequence>MKGKQGYSCYGTLLLDEVKVRKAVPSEDSRLKVDDFIDLRKLLWKGTRRPRIGDDVCAFI</sequence>
<dbReference type="AlphaFoldDB" id="A0A9J6GAW6"/>
<reference evidence="1 2" key="1">
    <citation type="journal article" date="2020" name="Cell">
        <title>Large-Scale Comparative Analyses of Tick Genomes Elucidate Their Genetic Diversity and Vector Capacities.</title>
        <authorList>
            <consortium name="Tick Genome and Microbiome Consortium (TIGMIC)"/>
            <person name="Jia N."/>
            <person name="Wang J."/>
            <person name="Shi W."/>
            <person name="Du L."/>
            <person name="Sun Y."/>
            <person name="Zhan W."/>
            <person name="Jiang J.F."/>
            <person name="Wang Q."/>
            <person name="Zhang B."/>
            <person name="Ji P."/>
            <person name="Bell-Sakyi L."/>
            <person name="Cui X.M."/>
            <person name="Yuan T.T."/>
            <person name="Jiang B.G."/>
            <person name="Yang W.F."/>
            <person name="Lam T.T."/>
            <person name="Chang Q.C."/>
            <person name="Ding S.J."/>
            <person name="Wang X.J."/>
            <person name="Zhu J.G."/>
            <person name="Ruan X.D."/>
            <person name="Zhao L."/>
            <person name="Wei J.T."/>
            <person name="Ye R.Z."/>
            <person name="Que T.C."/>
            <person name="Du C.H."/>
            <person name="Zhou Y.H."/>
            <person name="Cheng J.X."/>
            <person name="Dai P.F."/>
            <person name="Guo W.B."/>
            <person name="Han X.H."/>
            <person name="Huang E.J."/>
            <person name="Li L.F."/>
            <person name="Wei W."/>
            <person name="Gao Y.C."/>
            <person name="Liu J.Z."/>
            <person name="Shao H.Z."/>
            <person name="Wang X."/>
            <person name="Wang C.C."/>
            <person name="Yang T.C."/>
            <person name="Huo Q.B."/>
            <person name="Li W."/>
            <person name="Chen H.Y."/>
            <person name="Chen S.E."/>
            <person name="Zhou L.G."/>
            <person name="Ni X.B."/>
            <person name="Tian J.H."/>
            <person name="Sheng Y."/>
            <person name="Liu T."/>
            <person name="Pan Y.S."/>
            <person name="Xia L.Y."/>
            <person name="Li J."/>
            <person name="Zhao F."/>
            <person name="Cao W.C."/>
        </authorList>
    </citation>
    <scope>NUCLEOTIDE SEQUENCE [LARGE SCALE GENOMIC DNA]</scope>
    <source>
        <strain evidence="1">HaeL-2018</strain>
    </source>
</reference>
<dbReference type="Proteomes" id="UP000821853">
    <property type="component" value="Chromosome 4"/>
</dbReference>
<comment type="caution">
    <text evidence="1">The sequence shown here is derived from an EMBL/GenBank/DDBJ whole genome shotgun (WGS) entry which is preliminary data.</text>
</comment>
<accession>A0A9J6GAW6</accession>
<dbReference type="EMBL" id="JABSTR010000006">
    <property type="protein sequence ID" value="KAH9372554.1"/>
    <property type="molecule type" value="Genomic_DNA"/>
</dbReference>
<evidence type="ECO:0000313" key="2">
    <source>
        <dbReference type="Proteomes" id="UP000821853"/>
    </source>
</evidence>
<proteinExistence type="predicted"/>
<protein>
    <submittedName>
        <fullName evidence="1">Uncharacterized protein</fullName>
    </submittedName>
</protein>